<dbReference type="Proteomes" id="UP000471381">
    <property type="component" value="Unassembled WGS sequence"/>
</dbReference>
<keyword evidence="5" id="KW-1185">Reference proteome</keyword>
<dbReference type="SUPFAM" id="SSF102405">
    <property type="entry name" value="MCP/YpsA-like"/>
    <property type="match status" value="1"/>
</dbReference>
<evidence type="ECO:0000313" key="5">
    <source>
        <dbReference type="Proteomes" id="UP000471381"/>
    </source>
</evidence>
<feature type="domain" description="Smf/DprA SLOG" evidence="2">
    <location>
        <begin position="87"/>
        <end position="296"/>
    </location>
</feature>
<evidence type="ECO:0000259" key="2">
    <source>
        <dbReference type="Pfam" id="PF02481"/>
    </source>
</evidence>
<name>A0A6N9TI92_9ALTE</name>
<comment type="caution">
    <text evidence="4">The sequence shown here is derived from an EMBL/GenBank/DDBJ whole genome shotgun (WGS) entry which is preliminary data.</text>
</comment>
<reference evidence="4 5" key="1">
    <citation type="submission" date="2020-01" db="EMBL/GenBank/DDBJ databases">
        <title>Genomes of bacteria type strains.</title>
        <authorList>
            <person name="Chen J."/>
            <person name="Zhu S."/>
            <person name="Yang J."/>
        </authorList>
    </citation>
    <scope>NUCLEOTIDE SEQUENCE [LARGE SCALE GENOMIC DNA]</scope>
    <source>
        <strain evidence="4 5">LMG 24078</strain>
    </source>
</reference>
<dbReference type="PANTHER" id="PTHR43022">
    <property type="entry name" value="PROTEIN SMF"/>
    <property type="match status" value="1"/>
</dbReference>
<dbReference type="PANTHER" id="PTHR43022:SF1">
    <property type="entry name" value="PROTEIN SMF"/>
    <property type="match status" value="1"/>
</dbReference>
<dbReference type="Gene3D" id="3.40.50.450">
    <property type="match status" value="1"/>
</dbReference>
<protein>
    <submittedName>
        <fullName evidence="4">DNA-protecting protein DprA</fullName>
    </submittedName>
</protein>
<sequence>MHHNSASISAQSMAWIRLASAYSVATKKWLTLLSELNCNPEALLTSKSKASFLKSAPKTATHLFDKISEQSVKKALMWLDAETERHIITFGCCEYPEMLKTLDSPPLVLFVIGNPLLLQQPQVAMVGSRRASHQGKSIAEDMATALADAGITVTSGMALGIDAAAHKGALKGLGKTVAVMGTGPDTIYPYKHRPLHADIINAEGAVITEFFPGVPAKAWHFPRRNRLIAAISLGTLVVEAKIKSGTLITANLAADLGRDVFAIPGSVYHSYSEGCHWLIQQGAKLVTNVNDIFDELAIEPLCTRNIVNVENEKSEVNSLATDKLLASVDYDVTAIDVIAQRGSMPVQQAMALLLEYELCGLVTAVPGGYIKLRGK</sequence>
<dbReference type="InterPro" id="IPR057666">
    <property type="entry name" value="DrpA_SLOG"/>
</dbReference>
<dbReference type="AlphaFoldDB" id="A0A6N9TI92"/>
<dbReference type="Pfam" id="PF02481">
    <property type="entry name" value="DNA_processg_A"/>
    <property type="match status" value="1"/>
</dbReference>
<evidence type="ECO:0000313" key="4">
    <source>
        <dbReference type="EMBL" id="NDW17024.1"/>
    </source>
</evidence>
<evidence type="ECO:0000259" key="3">
    <source>
        <dbReference type="Pfam" id="PF17782"/>
    </source>
</evidence>
<dbReference type="InterPro" id="IPR036388">
    <property type="entry name" value="WH-like_DNA-bd_sf"/>
</dbReference>
<dbReference type="GO" id="GO:0009294">
    <property type="term" value="P:DNA-mediated transformation"/>
    <property type="evidence" value="ECO:0007669"/>
    <property type="project" value="InterPro"/>
</dbReference>
<dbReference type="NCBIfam" id="TIGR00732">
    <property type="entry name" value="dprA"/>
    <property type="match status" value="1"/>
</dbReference>
<dbReference type="InterPro" id="IPR003488">
    <property type="entry name" value="DprA"/>
</dbReference>
<organism evidence="4 5">
    <name type="scientific">Alteromonas genovensis</name>
    <dbReference type="NCBI Taxonomy" id="471225"/>
    <lineage>
        <taxon>Bacteria</taxon>
        <taxon>Pseudomonadati</taxon>
        <taxon>Pseudomonadota</taxon>
        <taxon>Gammaproteobacteria</taxon>
        <taxon>Alteromonadales</taxon>
        <taxon>Alteromonadaceae</taxon>
        <taxon>Alteromonas/Salinimonas group</taxon>
        <taxon>Alteromonas</taxon>
    </lineage>
</organism>
<accession>A0A6N9TI92</accession>
<dbReference type="Gene3D" id="1.10.10.10">
    <property type="entry name" value="Winged helix-like DNA-binding domain superfamily/Winged helix DNA-binding domain"/>
    <property type="match status" value="1"/>
</dbReference>
<dbReference type="Pfam" id="PF17782">
    <property type="entry name" value="WHD_DprA"/>
    <property type="match status" value="1"/>
</dbReference>
<gene>
    <name evidence="4" type="primary">dprA</name>
    <name evidence="4" type="ORF">GTQ48_16025</name>
</gene>
<evidence type="ECO:0000256" key="1">
    <source>
        <dbReference type="ARBA" id="ARBA00006525"/>
    </source>
</evidence>
<dbReference type="InterPro" id="IPR041614">
    <property type="entry name" value="DprA_WH"/>
</dbReference>
<dbReference type="RefSeq" id="WP_163107574.1">
    <property type="nucleotide sequence ID" value="NZ_JAAAWO010000015.1"/>
</dbReference>
<dbReference type="EMBL" id="JAAAWO010000015">
    <property type="protein sequence ID" value="NDW17024.1"/>
    <property type="molecule type" value="Genomic_DNA"/>
</dbReference>
<feature type="domain" description="DprA winged helix" evidence="3">
    <location>
        <begin position="321"/>
        <end position="368"/>
    </location>
</feature>
<proteinExistence type="inferred from homology"/>
<comment type="similarity">
    <text evidence="1">Belongs to the DprA/Smf family.</text>
</comment>